<dbReference type="EMBL" id="FZNS01000011">
    <property type="protein sequence ID" value="SNR92243.1"/>
    <property type="molecule type" value="Genomic_DNA"/>
</dbReference>
<proteinExistence type="predicted"/>
<organism evidence="1 2">
    <name type="scientific">Hymenobacter mucosus</name>
    <dbReference type="NCBI Taxonomy" id="1411120"/>
    <lineage>
        <taxon>Bacteria</taxon>
        <taxon>Pseudomonadati</taxon>
        <taxon>Bacteroidota</taxon>
        <taxon>Cytophagia</taxon>
        <taxon>Cytophagales</taxon>
        <taxon>Hymenobacteraceae</taxon>
        <taxon>Hymenobacter</taxon>
    </lineage>
</organism>
<dbReference type="Proteomes" id="UP000198310">
    <property type="component" value="Unassembled WGS sequence"/>
</dbReference>
<evidence type="ECO:0000313" key="1">
    <source>
        <dbReference type="EMBL" id="SNR92243.1"/>
    </source>
</evidence>
<dbReference type="AlphaFoldDB" id="A0A239ABJ5"/>
<keyword evidence="2" id="KW-1185">Reference proteome</keyword>
<dbReference type="RefSeq" id="WP_089333914.1">
    <property type="nucleotide sequence ID" value="NZ_FZNS01000011.1"/>
</dbReference>
<protein>
    <recommendedName>
        <fullName evidence="3">HicB_like antitoxin of toxin-antitoxin system</fullName>
    </recommendedName>
</protein>
<reference evidence="2" key="1">
    <citation type="submission" date="2017-06" db="EMBL/GenBank/DDBJ databases">
        <authorList>
            <person name="Varghese N."/>
            <person name="Submissions S."/>
        </authorList>
    </citation>
    <scope>NUCLEOTIDE SEQUENCE [LARGE SCALE GENOMIC DNA]</scope>
    <source>
        <strain evidence="2">DSM 28041</strain>
    </source>
</reference>
<gene>
    <name evidence="1" type="ORF">SAMN06269173_11186</name>
</gene>
<evidence type="ECO:0008006" key="3">
    <source>
        <dbReference type="Google" id="ProtNLM"/>
    </source>
</evidence>
<accession>A0A239ABJ5</accession>
<sequence>MALIETYDDKKGKWQSWEATINLQSDSIQDPNLIGYGATEEEAVAALKKDLRAYIELLQAAESVDITTPRA</sequence>
<evidence type="ECO:0000313" key="2">
    <source>
        <dbReference type="Proteomes" id="UP000198310"/>
    </source>
</evidence>
<name>A0A239ABJ5_9BACT</name>